<comment type="caution">
    <text evidence="2">The sequence shown here is derived from an EMBL/GenBank/DDBJ whole genome shotgun (WGS) entry which is preliminary data.</text>
</comment>
<keyword evidence="3" id="KW-1185">Reference proteome</keyword>
<proteinExistence type="predicted"/>
<sequence length="224" mass="25225">MAEMFEASKLETPNLPDARMSPTTANQISLKKSSFAMLNSMNSFDVADSGKTLDDIYNRDFRVSRLKNARGSMQARITTSAKKTGLRAQLASLGLSVMGFFLSIKPWFKFMFSLLQEISYSVVANPSMFLTCMPYIEYMLIEISAPTNFLILVFGLPHAGAALLVLAPLLYLLLHNRWLINIYNKLSSEQGNLSLINWSDPEMYSNQHDDLIRRAKKTMCMNVG</sequence>
<dbReference type="EMBL" id="LXFE01001034">
    <property type="protein sequence ID" value="OLL24017.1"/>
    <property type="molecule type" value="Genomic_DNA"/>
</dbReference>
<feature type="transmembrane region" description="Helical" evidence="1">
    <location>
        <begin position="149"/>
        <end position="174"/>
    </location>
</feature>
<keyword evidence="1" id="KW-1133">Transmembrane helix</keyword>
<name>A0A1U7LMZ7_NEOID</name>
<gene>
    <name evidence="2" type="ORF">NEOLI_003357</name>
</gene>
<accession>A0A1U7LMZ7</accession>
<keyword evidence="1" id="KW-0472">Membrane</keyword>
<protein>
    <submittedName>
        <fullName evidence="2">Uncharacterized protein</fullName>
    </submittedName>
</protein>
<evidence type="ECO:0000313" key="3">
    <source>
        <dbReference type="Proteomes" id="UP000186594"/>
    </source>
</evidence>
<organism evidence="2 3">
    <name type="scientific">Neolecta irregularis (strain DAH-3)</name>
    <dbReference type="NCBI Taxonomy" id="1198029"/>
    <lineage>
        <taxon>Eukaryota</taxon>
        <taxon>Fungi</taxon>
        <taxon>Dikarya</taxon>
        <taxon>Ascomycota</taxon>
        <taxon>Taphrinomycotina</taxon>
        <taxon>Neolectales</taxon>
        <taxon>Neolectaceae</taxon>
        <taxon>Neolecta</taxon>
    </lineage>
</organism>
<dbReference type="AlphaFoldDB" id="A0A1U7LMZ7"/>
<keyword evidence="1" id="KW-0812">Transmembrane</keyword>
<evidence type="ECO:0000256" key="1">
    <source>
        <dbReference type="SAM" id="Phobius"/>
    </source>
</evidence>
<evidence type="ECO:0000313" key="2">
    <source>
        <dbReference type="EMBL" id="OLL24017.1"/>
    </source>
</evidence>
<reference evidence="2 3" key="1">
    <citation type="submission" date="2016-04" db="EMBL/GenBank/DDBJ databases">
        <title>Evolutionary innovation and constraint leading to complex multicellularity in the Ascomycota.</title>
        <authorList>
            <person name="Cisse O."/>
            <person name="Nguyen A."/>
            <person name="Hewitt D.A."/>
            <person name="Jedd G."/>
            <person name="Stajich J.E."/>
        </authorList>
    </citation>
    <scope>NUCLEOTIDE SEQUENCE [LARGE SCALE GENOMIC DNA]</scope>
    <source>
        <strain evidence="2 3">DAH-3</strain>
    </source>
</reference>
<dbReference type="Proteomes" id="UP000186594">
    <property type="component" value="Unassembled WGS sequence"/>
</dbReference>
<feature type="transmembrane region" description="Helical" evidence="1">
    <location>
        <begin position="90"/>
        <end position="108"/>
    </location>
</feature>